<reference evidence="2 3" key="1">
    <citation type="submission" date="2017-09" db="EMBL/GenBank/DDBJ databases">
        <title>Depth-based differentiation of microbial function through sediment-hosted aquifers and enrichment of novel symbionts in the deep terrestrial subsurface.</title>
        <authorList>
            <person name="Probst A.J."/>
            <person name="Ladd B."/>
            <person name="Jarett J.K."/>
            <person name="Geller-Mcgrath D.E."/>
            <person name="Sieber C.M."/>
            <person name="Emerson J.B."/>
            <person name="Anantharaman K."/>
            <person name="Thomas B.C."/>
            <person name="Malmstrom R."/>
            <person name="Stieglmeier M."/>
            <person name="Klingl A."/>
            <person name="Woyke T."/>
            <person name="Ryan C.M."/>
            <person name="Banfield J.F."/>
        </authorList>
    </citation>
    <scope>NUCLEOTIDE SEQUENCE [LARGE SCALE GENOMIC DNA]</scope>
    <source>
        <strain evidence="2">CG17_big_fil_post_rev_8_21_14_2_50_48_46</strain>
    </source>
</reference>
<dbReference type="AlphaFoldDB" id="A0A2M7GC38"/>
<feature type="repeat" description="TPR" evidence="1">
    <location>
        <begin position="63"/>
        <end position="96"/>
    </location>
</feature>
<dbReference type="EMBL" id="PFFQ01000004">
    <property type="protein sequence ID" value="PIW19503.1"/>
    <property type="molecule type" value="Genomic_DNA"/>
</dbReference>
<sequence>MPETSQAPAASASRRRHEESLELYARGMECLLQAEEEGFKNKRLMQEAADCLIDSIRKNRRFVEPHIAMGYLLWLYNDPAYAMQYLEEALRLEPTHEDIHVMIAKIKGRPLKTEELELIAFADAPEPATVAENIEEALGELAEEKTSAIVPSINPHLVARLEEKQVYWFHRFEELQVQANRSRDLATKNHLREQIQPLRERTQQYRDALRVSQEMIALSDQILENDKTVQTYLEVSSKPMSSAQWQEMQGYIDILLDNCDQFADTLDEMDGRGIPLRALSTQYEQLSERIEDLQSQLARQTG</sequence>
<proteinExistence type="predicted"/>
<dbReference type="InterPro" id="IPR019734">
    <property type="entry name" value="TPR_rpt"/>
</dbReference>
<dbReference type="InterPro" id="IPR011990">
    <property type="entry name" value="TPR-like_helical_dom_sf"/>
</dbReference>
<dbReference type="SUPFAM" id="SSF48452">
    <property type="entry name" value="TPR-like"/>
    <property type="match status" value="1"/>
</dbReference>
<evidence type="ECO:0000313" key="3">
    <source>
        <dbReference type="Proteomes" id="UP000231019"/>
    </source>
</evidence>
<protein>
    <submittedName>
        <fullName evidence="2">Uncharacterized protein</fullName>
    </submittedName>
</protein>
<organism evidence="2 3">
    <name type="scientific">bacterium (Candidatus Blackallbacteria) CG17_big_fil_post_rev_8_21_14_2_50_48_46</name>
    <dbReference type="NCBI Taxonomy" id="2014261"/>
    <lineage>
        <taxon>Bacteria</taxon>
        <taxon>Candidatus Blackallbacteria</taxon>
    </lineage>
</organism>
<keyword evidence="1" id="KW-0802">TPR repeat</keyword>
<gene>
    <name evidence="2" type="ORF">COW36_01300</name>
</gene>
<name>A0A2M7GC38_9BACT</name>
<evidence type="ECO:0000313" key="2">
    <source>
        <dbReference type="EMBL" id="PIW19503.1"/>
    </source>
</evidence>
<comment type="caution">
    <text evidence="2">The sequence shown here is derived from an EMBL/GenBank/DDBJ whole genome shotgun (WGS) entry which is preliminary data.</text>
</comment>
<evidence type="ECO:0000256" key="1">
    <source>
        <dbReference type="PROSITE-ProRule" id="PRU00339"/>
    </source>
</evidence>
<dbReference type="Gene3D" id="1.25.40.10">
    <property type="entry name" value="Tetratricopeptide repeat domain"/>
    <property type="match status" value="1"/>
</dbReference>
<accession>A0A2M7GC38</accession>
<dbReference type="PROSITE" id="PS50005">
    <property type="entry name" value="TPR"/>
    <property type="match status" value="1"/>
</dbReference>
<dbReference type="Proteomes" id="UP000231019">
    <property type="component" value="Unassembled WGS sequence"/>
</dbReference>